<keyword evidence="3" id="KW-1185">Reference proteome</keyword>
<keyword evidence="1" id="KW-1133">Transmembrane helix</keyword>
<keyword evidence="1" id="KW-0472">Membrane</keyword>
<dbReference type="InterPro" id="IPR016768">
    <property type="entry name" value="UCP019883"/>
</dbReference>
<evidence type="ECO:0000313" key="2">
    <source>
        <dbReference type="EMBL" id="MFC3146506.1"/>
    </source>
</evidence>
<name>A0ABV7H1U3_9BURK</name>
<proteinExistence type="predicted"/>
<dbReference type="EMBL" id="JBHRTI010000003">
    <property type="protein sequence ID" value="MFC3146506.1"/>
    <property type="molecule type" value="Genomic_DNA"/>
</dbReference>
<sequence length="115" mass="12058">MGAGSNALLFTLAAVLAASAPFLFRPGLGLKQLSTGAGFALHALASGLLFTCVVLGALWMEGAQGQRAEQRWEFVVVMICLWGVAAFPGFLWRYLRRGATKAARNAAAEVSSADA</sequence>
<accession>A0ABV7H1U3</accession>
<organism evidence="2 3">
    <name type="scientific">Piscinibacterium candidicorallinum</name>
    <dbReference type="NCBI Taxonomy" id="1793872"/>
    <lineage>
        <taxon>Bacteria</taxon>
        <taxon>Pseudomonadati</taxon>
        <taxon>Pseudomonadota</taxon>
        <taxon>Betaproteobacteria</taxon>
        <taxon>Burkholderiales</taxon>
        <taxon>Piscinibacterium</taxon>
    </lineage>
</organism>
<evidence type="ECO:0000313" key="3">
    <source>
        <dbReference type="Proteomes" id="UP001595556"/>
    </source>
</evidence>
<keyword evidence="1" id="KW-0812">Transmembrane</keyword>
<dbReference type="RefSeq" id="WP_377300773.1">
    <property type="nucleotide sequence ID" value="NZ_CP180191.1"/>
</dbReference>
<dbReference type="Pfam" id="PF10993">
    <property type="entry name" value="DUF2818"/>
    <property type="match status" value="1"/>
</dbReference>
<feature type="transmembrane region" description="Helical" evidence="1">
    <location>
        <begin position="72"/>
        <end position="95"/>
    </location>
</feature>
<protein>
    <submittedName>
        <fullName evidence="2">DUF2818 family protein</fullName>
    </submittedName>
</protein>
<dbReference type="Proteomes" id="UP001595556">
    <property type="component" value="Unassembled WGS sequence"/>
</dbReference>
<feature type="transmembrane region" description="Helical" evidence="1">
    <location>
        <begin position="39"/>
        <end position="60"/>
    </location>
</feature>
<gene>
    <name evidence="2" type="ORF">ACFOEN_02490</name>
</gene>
<evidence type="ECO:0000256" key="1">
    <source>
        <dbReference type="SAM" id="Phobius"/>
    </source>
</evidence>
<comment type="caution">
    <text evidence="2">The sequence shown here is derived from an EMBL/GenBank/DDBJ whole genome shotgun (WGS) entry which is preliminary data.</text>
</comment>
<reference evidence="3" key="1">
    <citation type="journal article" date="2019" name="Int. J. Syst. Evol. Microbiol.">
        <title>The Global Catalogue of Microorganisms (GCM) 10K type strain sequencing project: providing services to taxonomists for standard genome sequencing and annotation.</title>
        <authorList>
            <consortium name="The Broad Institute Genomics Platform"/>
            <consortium name="The Broad Institute Genome Sequencing Center for Infectious Disease"/>
            <person name="Wu L."/>
            <person name="Ma J."/>
        </authorList>
    </citation>
    <scope>NUCLEOTIDE SEQUENCE [LARGE SCALE GENOMIC DNA]</scope>
    <source>
        <strain evidence="3">KCTC 52168</strain>
    </source>
</reference>